<dbReference type="EMBL" id="CP016908">
    <property type="protein sequence ID" value="APR99442.1"/>
    <property type="molecule type" value="Genomic_DNA"/>
</dbReference>
<protein>
    <recommendedName>
        <fullName evidence="4">DUF3341 domain-containing protein</fullName>
    </recommendedName>
</protein>
<reference evidence="2 3" key="1">
    <citation type="submission" date="2016-08" db="EMBL/GenBank/DDBJ databases">
        <title>Identification and validation of antigenic proteins from Pajaroellobacter abortibovis using de-novo genome sequence assembly and reverse vaccinology.</title>
        <authorList>
            <person name="Welly B.T."/>
            <person name="Miller M.R."/>
            <person name="Stott J.L."/>
            <person name="Blanchard M.T."/>
            <person name="Islas-Trejo A.D."/>
            <person name="O'Rourke S.M."/>
            <person name="Young A.E."/>
            <person name="Medrano J.F."/>
            <person name="Van Eenennaam A.L."/>
        </authorList>
    </citation>
    <scope>NUCLEOTIDE SEQUENCE [LARGE SCALE GENOMIC DNA]</scope>
    <source>
        <strain evidence="2 3">BTF92-0548A/99-0131</strain>
    </source>
</reference>
<name>A0A1L6MVA8_9BACT</name>
<keyword evidence="3" id="KW-1185">Reference proteome</keyword>
<evidence type="ECO:0000256" key="1">
    <source>
        <dbReference type="SAM" id="Phobius"/>
    </source>
</evidence>
<keyword evidence="1" id="KW-0812">Transmembrane</keyword>
<dbReference type="RefSeq" id="WP_075276091.1">
    <property type="nucleotide sequence ID" value="NZ_CP016908.1"/>
</dbReference>
<dbReference type="Pfam" id="PF11821">
    <property type="entry name" value="ActD"/>
    <property type="match status" value="1"/>
</dbReference>
<dbReference type="KEGG" id="pabo:BCY86_01150"/>
<gene>
    <name evidence="2" type="ORF">BCY86_01150</name>
</gene>
<sequence>MEPSLELAQSPAPRTAANAPKKPALLLAEFDTAEDIVHAAEKVKTAGYQNWDIHTPFPVHGMDAAMGLSDSKLGWIVLAAGLTGCLSAALLIWWTNGIDYPLIVGGKPPASIPTMVPVCFEFTILFSAFGAVFGMFYLNRLPRHYHPIFESERFLAATSHKFFLSIEVCDPKFDLEKSRLLLESARAKYVEVLEEGA</sequence>
<keyword evidence="1" id="KW-0472">Membrane</keyword>
<dbReference type="PANTHER" id="PTHR40394:SF2">
    <property type="entry name" value="QUINOL:CYTOCHROME C OXIDOREDUCTASE MEMBRANE PROTEIN"/>
    <property type="match status" value="1"/>
</dbReference>
<evidence type="ECO:0000313" key="2">
    <source>
        <dbReference type="EMBL" id="APR99442.1"/>
    </source>
</evidence>
<dbReference type="AlphaFoldDB" id="A0A1L6MVA8"/>
<organism evidence="2 3">
    <name type="scientific">Pajaroellobacter abortibovis</name>
    <dbReference type="NCBI Taxonomy" id="1882918"/>
    <lineage>
        <taxon>Bacteria</taxon>
        <taxon>Pseudomonadati</taxon>
        <taxon>Myxococcota</taxon>
        <taxon>Polyangia</taxon>
        <taxon>Polyangiales</taxon>
        <taxon>Polyangiaceae</taxon>
    </lineage>
</organism>
<dbReference type="STRING" id="1882918.BCY86_01150"/>
<feature type="transmembrane region" description="Helical" evidence="1">
    <location>
        <begin position="114"/>
        <end position="138"/>
    </location>
</feature>
<dbReference type="Proteomes" id="UP000185544">
    <property type="component" value="Chromosome"/>
</dbReference>
<evidence type="ECO:0000313" key="3">
    <source>
        <dbReference type="Proteomes" id="UP000185544"/>
    </source>
</evidence>
<feature type="transmembrane region" description="Helical" evidence="1">
    <location>
        <begin position="73"/>
        <end position="94"/>
    </location>
</feature>
<dbReference type="PANTHER" id="PTHR40394">
    <property type="entry name" value="LIPOPROTEIN-RELATED"/>
    <property type="match status" value="1"/>
</dbReference>
<accession>A0A1L6MVA8</accession>
<keyword evidence="1" id="KW-1133">Transmembrane helix</keyword>
<dbReference type="OrthoDB" id="9792475at2"/>
<proteinExistence type="predicted"/>
<evidence type="ECO:0008006" key="4">
    <source>
        <dbReference type="Google" id="ProtNLM"/>
    </source>
</evidence>
<dbReference type="InterPro" id="IPR021776">
    <property type="entry name" value="ActD"/>
</dbReference>